<name>A0A484QM26_9ZZZZ</name>
<evidence type="ECO:0000313" key="1">
    <source>
        <dbReference type="EMBL" id="VFR32497.1"/>
    </source>
</evidence>
<organism evidence="2">
    <name type="scientific">plant metagenome</name>
    <dbReference type="NCBI Taxonomy" id="1297885"/>
    <lineage>
        <taxon>unclassified sequences</taxon>
        <taxon>metagenomes</taxon>
        <taxon>organismal metagenomes</taxon>
    </lineage>
</organism>
<dbReference type="EMBL" id="CAADIE010000001">
    <property type="protein sequence ID" value="VFR32497.1"/>
    <property type="molecule type" value="Genomic_DNA"/>
</dbReference>
<protein>
    <submittedName>
        <fullName evidence="2">Uncharacterized protein</fullName>
    </submittedName>
</protein>
<dbReference type="AlphaFoldDB" id="A0A484QM26"/>
<dbReference type="EMBL" id="CAADIH010000009">
    <property type="protein sequence ID" value="VFR39328.1"/>
    <property type="molecule type" value="Genomic_DNA"/>
</dbReference>
<evidence type="ECO:0000313" key="2">
    <source>
        <dbReference type="EMBL" id="VFR39328.1"/>
    </source>
</evidence>
<sequence>MDDKAFRPLILTDAIDADKKGFVLIEIQTGEGAWLSN</sequence>
<accession>A0A484QM26</accession>
<proteinExistence type="predicted"/>
<reference evidence="2" key="1">
    <citation type="submission" date="2019-03" db="EMBL/GenBank/DDBJ databases">
        <authorList>
            <person name="Danneels B."/>
        </authorList>
    </citation>
    <scope>NUCLEOTIDE SEQUENCE</scope>
</reference>
<gene>
    <name evidence="1" type="ORF">BER1_1114</name>
    <name evidence="2" type="ORF">BER2_4591</name>
</gene>